<keyword evidence="4 8" id="KW-0238">DNA-binding</keyword>
<accession>A0AAV3RE69</accession>
<dbReference type="InterPro" id="IPR016177">
    <property type="entry name" value="DNA-bd_dom_sf"/>
</dbReference>
<evidence type="ECO:0000256" key="4">
    <source>
        <dbReference type="ARBA" id="ARBA00023125"/>
    </source>
</evidence>
<keyword evidence="6" id="KW-0539">Nucleus</keyword>
<dbReference type="GO" id="GO:0005634">
    <property type="term" value="C:nucleus"/>
    <property type="evidence" value="ECO:0007669"/>
    <property type="project" value="UniProtKB-SubCell"/>
</dbReference>
<evidence type="ECO:0000256" key="5">
    <source>
        <dbReference type="ARBA" id="ARBA00023163"/>
    </source>
</evidence>
<dbReference type="PRINTS" id="PR00367">
    <property type="entry name" value="ETHRSPELEMNT"/>
</dbReference>
<dbReference type="GO" id="GO:0003700">
    <property type="term" value="F:DNA-binding transcription factor activity"/>
    <property type="evidence" value="ECO:0007669"/>
    <property type="project" value="InterPro"/>
</dbReference>
<dbReference type="InterPro" id="IPR050913">
    <property type="entry name" value="AP2/ERF_ERF"/>
</dbReference>
<evidence type="ECO:0000256" key="2">
    <source>
        <dbReference type="ARBA" id="ARBA00022821"/>
    </source>
</evidence>
<reference evidence="8 9" key="1">
    <citation type="submission" date="2024-01" db="EMBL/GenBank/DDBJ databases">
        <title>The complete chloroplast genome sequence of Lithospermum erythrorhizon: insights into the phylogenetic relationship among Boraginaceae species and the maternal lineages of purple gromwells.</title>
        <authorList>
            <person name="Okada T."/>
            <person name="Watanabe K."/>
        </authorList>
    </citation>
    <scope>NUCLEOTIDE SEQUENCE [LARGE SCALE GENOMIC DNA]</scope>
</reference>
<dbReference type="Proteomes" id="UP001454036">
    <property type="component" value="Unassembled WGS sequence"/>
</dbReference>
<dbReference type="InterPro" id="IPR001471">
    <property type="entry name" value="AP2/ERF_dom"/>
</dbReference>
<sequence>MEGHVINGVTINPYFFSRVSETEKEAVKGKKAQGDEKCRKFIGVRQRPWGKWAAEIRDPGNRVRLWLGTFDTAEEAAMAYDSAAIVIRGPNAVTNFGAYSQTPPVMKQKVTNAIISPSLSTYDSSLEDVSLHNPSPTSVLRFKNNEY</sequence>
<dbReference type="PANTHER" id="PTHR31194:SF225">
    <property type="entry name" value="AP2 DOMAIN CLASS TRANSCRIPTION FACTOR"/>
    <property type="match status" value="1"/>
</dbReference>
<evidence type="ECO:0000313" key="8">
    <source>
        <dbReference type="EMBL" id="GAA0172647.1"/>
    </source>
</evidence>
<name>A0AAV3RE69_LITER</name>
<protein>
    <submittedName>
        <fullName evidence="8">DNA-binding transcription factor</fullName>
    </submittedName>
</protein>
<keyword evidence="9" id="KW-1185">Reference proteome</keyword>
<dbReference type="Pfam" id="PF00847">
    <property type="entry name" value="AP2"/>
    <property type="match status" value="1"/>
</dbReference>
<evidence type="ECO:0000256" key="6">
    <source>
        <dbReference type="ARBA" id="ARBA00023242"/>
    </source>
</evidence>
<dbReference type="PANTHER" id="PTHR31194">
    <property type="entry name" value="SHN SHINE , DNA BINDING / TRANSCRIPTION FACTOR"/>
    <property type="match status" value="1"/>
</dbReference>
<dbReference type="SUPFAM" id="SSF54171">
    <property type="entry name" value="DNA-binding domain"/>
    <property type="match status" value="1"/>
</dbReference>
<feature type="domain" description="AP2/ERF" evidence="7">
    <location>
        <begin position="40"/>
        <end position="97"/>
    </location>
</feature>
<gene>
    <name evidence="8" type="ORF">LIER_41372</name>
</gene>
<dbReference type="PROSITE" id="PS51032">
    <property type="entry name" value="AP2_ERF"/>
    <property type="match status" value="1"/>
</dbReference>
<dbReference type="AlphaFoldDB" id="A0AAV3RE69"/>
<comment type="subcellular location">
    <subcellularLocation>
        <location evidence="1">Nucleus</location>
    </subcellularLocation>
</comment>
<evidence type="ECO:0000256" key="1">
    <source>
        <dbReference type="ARBA" id="ARBA00004123"/>
    </source>
</evidence>
<dbReference type="GO" id="GO:0006952">
    <property type="term" value="P:defense response"/>
    <property type="evidence" value="ECO:0007669"/>
    <property type="project" value="UniProtKB-KW"/>
</dbReference>
<comment type="caution">
    <text evidence="8">The sequence shown here is derived from an EMBL/GenBank/DDBJ whole genome shotgun (WGS) entry which is preliminary data.</text>
</comment>
<dbReference type="GO" id="GO:0003677">
    <property type="term" value="F:DNA binding"/>
    <property type="evidence" value="ECO:0007669"/>
    <property type="project" value="UniProtKB-KW"/>
</dbReference>
<evidence type="ECO:0000313" key="9">
    <source>
        <dbReference type="Proteomes" id="UP001454036"/>
    </source>
</evidence>
<keyword evidence="2" id="KW-0611">Plant defense</keyword>
<dbReference type="SMART" id="SM00380">
    <property type="entry name" value="AP2"/>
    <property type="match status" value="1"/>
</dbReference>
<organism evidence="8 9">
    <name type="scientific">Lithospermum erythrorhizon</name>
    <name type="common">Purple gromwell</name>
    <name type="synonym">Lithospermum officinale var. erythrorhizon</name>
    <dbReference type="NCBI Taxonomy" id="34254"/>
    <lineage>
        <taxon>Eukaryota</taxon>
        <taxon>Viridiplantae</taxon>
        <taxon>Streptophyta</taxon>
        <taxon>Embryophyta</taxon>
        <taxon>Tracheophyta</taxon>
        <taxon>Spermatophyta</taxon>
        <taxon>Magnoliopsida</taxon>
        <taxon>eudicotyledons</taxon>
        <taxon>Gunneridae</taxon>
        <taxon>Pentapetalae</taxon>
        <taxon>asterids</taxon>
        <taxon>lamiids</taxon>
        <taxon>Boraginales</taxon>
        <taxon>Boraginaceae</taxon>
        <taxon>Boraginoideae</taxon>
        <taxon>Lithospermeae</taxon>
        <taxon>Lithospermum</taxon>
    </lineage>
</organism>
<dbReference type="PIRSF" id="PIRSF038123">
    <property type="entry name" value="PTI6"/>
    <property type="match status" value="1"/>
</dbReference>
<dbReference type="InterPro" id="IPR036955">
    <property type="entry name" value="AP2/ERF_dom_sf"/>
</dbReference>
<dbReference type="Gene3D" id="3.30.730.10">
    <property type="entry name" value="AP2/ERF domain"/>
    <property type="match status" value="1"/>
</dbReference>
<dbReference type="FunFam" id="3.30.730.10:FF:000001">
    <property type="entry name" value="Ethylene-responsive transcription factor 2"/>
    <property type="match status" value="1"/>
</dbReference>
<proteinExistence type="predicted"/>
<dbReference type="CDD" id="cd00018">
    <property type="entry name" value="AP2"/>
    <property type="match status" value="1"/>
</dbReference>
<evidence type="ECO:0000259" key="7">
    <source>
        <dbReference type="PROSITE" id="PS51032"/>
    </source>
</evidence>
<keyword evidence="3" id="KW-0805">Transcription regulation</keyword>
<evidence type="ECO:0000256" key="3">
    <source>
        <dbReference type="ARBA" id="ARBA00023015"/>
    </source>
</evidence>
<keyword evidence="5" id="KW-0804">Transcription</keyword>
<dbReference type="EMBL" id="BAABME010025736">
    <property type="protein sequence ID" value="GAA0172647.1"/>
    <property type="molecule type" value="Genomic_DNA"/>
</dbReference>